<evidence type="ECO:0000313" key="2">
    <source>
        <dbReference type="Proteomes" id="UP000789759"/>
    </source>
</evidence>
<name>A0A9N9HJ21_9GLOM</name>
<proteinExistence type="predicted"/>
<comment type="caution">
    <text evidence="1">The sequence shown here is derived from an EMBL/GenBank/DDBJ whole genome shotgun (WGS) entry which is preliminary data.</text>
</comment>
<evidence type="ECO:0000313" key="1">
    <source>
        <dbReference type="EMBL" id="CAG8692737.1"/>
    </source>
</evidence>
<reference evidence="1" key="1">
    <citation type="submission" date="2021-06" db="EMBL/GenBank/DDBJ databases">
        <authorList>
            <person name="Kallberg Y."/>
            <person name="Tangrot J."/>
            <person name="Rosling A."/>
        </authorList>
    </citation>
    <scope>NUCLEOTIDE SEQUENCE</scope>
    <source>
        <strain evidence="1">FL966</strain>
    </source>
</reference>
<sequence length="97" mass="11565">MEQQAETQQKWNARLIKTQHTSQSNTQQNIIELEKNMETAQVNDSEEINYKTTNRKFPSLTYISKEKMNAIQDTEAERKNFDVAATKRARDEWHYNR</sequence>
<dbReference type="Proteomes" id="UP000789759">
    <property type="component" value="Unassembled WGS sequence"/>
</dbReference>
<keyword evidence="2" id="KW-1185">Reference proteome</keyword>
<gene>
    <name evidence="1" type="ORF">CPELLU_LOCUS11391</name>
</gene>
<protein>
    <submittedName>
        <fullName evidence="1">2116_t:CDS:1</fullName>
    </submittedName>
</protein>
<accession>A0A9N9HJ21</accession>
<dbReference type="EMBL" id="CAJVQA010010061">
    <property type="protein sequence ID" value="CAG8692737.1"/>
    <property type="molecule type" value="Genomic_DNA"/>
</dbReference>
<organism evidence="1 2">
    <name type="scientific">Cetraspora pellucida</name>
    <dbReference type="NCBI Taxonomy" id="1433469"/>
    <lineage>
        <taxon>Eukaryota</taxon>
        <taxon>Fungi</taxon>
        <taxon>Fungi incertae sedis</taxon>
        <taxon>Mucoromycota</taxon>
        <taxon>Glomeromycotina</taxon>
        <taxon>Glomeromycetes</taxon>
        <taxon>Diversisporales</taxon>
        <taxon>Gigasporaceae</taxon>
        <taxon>Cetraspora</taxon>
    </lineage>
</organism>
<dbReference type="AlphaFoldDB" id="A0A9N9HJ21"/>